<proteinExistence type="inferred from homology"/>
<dbReference type="InterPro" id="IPR027417">
    <property type="entry name" value="P-loop_NTPase"/>
</dbReference>
<comment type="similarity">
    <text evidence="2">Belongs to the FtsK/SpoIIIE/SftA family.</text>
</comment>
<dbReference type="SUPFAM" id="SSF46785">
    <property type="entry name" value="Winged helix' DNA-binding domain"/>
    <property type="match status" value="1"/>
</dbReference>
<dbReference type="Pfam" id="PF17854">
    <property type="entry name" value="FtsK_alpha"/>
    <property type="match status" value="1"/>
</dbReference>
<dbReference type="PANTHER" id="PTHR22683:SF41">
    <property type="entry name" value="DNA TRANSLOCASE FTSK"/>
    <property type="match status" value="1"/>
</dbReference>
<feature type="transmembrane region" description="Helical" evidence="15">
    <location>
        <begin position="133"/>
        <end position="155"/>
    </location>
</feature>
<organism evidence="17 18">
    <name type="scientific">Candidatus Desulfatifera sulfidica</name>
    <dbReference type="NCBI Taxonomy" id="2841691"/>
    <lineage>
        <taxon>Bacteria</taxon>
        <taxon>Pseudomonadati</taxon>
        <taxon>Thermodesulfobacteriota</taxon>
        <taxon>Desulfobulbia</taxon>
        <taxon>Desulfobulbales</taxon>
        <taxon>Desulfobulbaceae</taxon>
        <taxon>Candidatus Desulfatifera</taxon>
    </lineage>
</organism>
<comment type="subunit">
    <text evidence="13">Homohexamer. Forms a ring that surrounds DNA.</text>
</comment>
<evidence type="ECO:0000256" key="10">
    <source>
        <dbReference type="ARBA" id="ARBA00023125"/>
    </source>
</evidence>
<dbReference type="Gene3D" id="3.40.50.300">
    <property type="entry name" value="P-loop containing nucleotide triphosphate hydrolases"/>
    <property type="match status" value="1"/>
</dbReference>
<dbReference type="Pfam" id="PF09397">
    <property type="entry name" value="FtsK_gamma"/>
    <property type="match status" value="1"/>
</dbReference>
<evidence type="ECO:0000313" key="18">
    <source>
        <dbReference type="Proteomes" id="UP000599024"/>
    </source>
</evidence>
<dbReference type="EMBL" id="JACNLK010000038">
    <property type="protein sequence ID" value="MBC8208428.1"/>
    <property type="molecule type" value="Genomic_DNA"/>
</dbReference>
<keyword evidence="3" id="KW-1003">Cell membrane</keyword>
<dbReference type="InterPro" id="IPR018541">
    <property type="entry name" value="Ftsk_gamma"/>
</dbReference>
<comment type="caution">
    <text evidence="17">The sequence shown here is derived from an EMBL/GenBank/DDBJ whole genome shotgun (WGS) entry which is preliminary data.</text>
</comment>
<keyword evidence="10" id="KW-0238">DNA-binding</keyword>
<dbReference type="GO" id="GO:0005524">
    <property type="term" value="F:ATP binding"/>
    <property type="evidence" value="ECO:0007669"/>
    <property type="project" value="UniProtKB-UniRule"/>
</dbReference>
<evidence type="ECO:0000256" key="6">
    <source>
        <dbReference type="ARBA" id="ARBA00022741"/>
    </source>
</evidence>
<dbReference type="PANTHER" id="PTHR22683">
    <property type="entry name" value="SPORULATION PROTEIN RELATED"/>
    <property type="match status" value="1"/>
</dbReference>
<evidence type="ECO:0000256" key="14">
    <source>
        <dbReference type="PROSITE-ProRule" id="PRU00289"/>
    </source>
</evidence>
<keyword evidence="7" id="KW-0159">Chromosome partition</keyword>
<evidence type="ECO:0000313" key="17">
    <source>
        <dbReference type="EMBL" id="MBC8208428.1"/>
    </source>
</evidence>
<keyword evidence="4" id="KW-0132">Cell division</keyword>
<evidence type="ECO:0000256" key="13">
    <source>
        <dbReference type="ARBA" id="ARBA00025923"/>
    </source>
</evidence>
<dbReference type="InterPro" id="IPR025199">
    <property type="entry name" value="FtsK_4TM"/>
</dbReference>
<evidence type="ECO:0000256" key="1">
    <source>
        <dbReference type="ARBA" id="ARBA00004651"/>
    </source>
</evidence>
<reference evidence="17 18" key="1">
    <citation type="submission" date="2020-08" db="EMBL/GenBank/DDBJ databases">
        <title>Bridging the membrane lipid divide: bacteria of the FCB group superphylum have the potential to synthesize archaeal ether lipids.</title>
        <authorList>
            <person name="Villanueva L."/>
            <person name="Von Meijenfeldt F.A.B."/>
            <person name="Westbye A.B."/>
            <person name="Yadav S."/>
            <person name="Hopmans E.C."/>
            <person name="Dutilh B.E."/>
            <person name="Sinninghe Damste J.S."/>
        </authorList>
    </citation>
    <scope>NUCLEOTIDE SEQUENCE [LARGE SCALE GENOMIC DNA]</scope>
    <source>
        <strain evidence="17">NIOZ-UU81</strain>
    </source>
</reference>
<dbReference type="GO" id="GO:0003677">
    <property type="term" value="F:DNA binding"/>
    <property type="evidence" value="ECO:0007669"/>
    <property type="project" value="UniProtKB-KW"/>
</dbReference>
<evidence type="ECO:0000256" key="3">
    <source>
        <dbReference type="ARBA" id="ARBA00022475"/>
    </source>
</evidence>
<keyword evidence="12" id="KW-0131">Cell cycle</keyword>
<feature type="transmembrane region" description="Helical" evidence="15">
    <location>
        <begin position="90"/>
        <end position="113"/>
    </location>
</feature>
<dbReference type="SMART" id="SM00843">
    <property type="entry name" value="Ftsk_gamma"/>
    <property type="match status" value="1"/>
</dbReference>
<feature type="binding site" evidence="14">
    <location>
        <begin position="397"/>
        <end position="404"/>
    </location>
    <ligand>
        <name>ATP</name>
        <dbReference type="ChEBI" id="CHEBI:30616"/>
    </ligand>
</feature>
<dbReference type="GO" id="GO:0007059">
    <property type="term" value="P:chromosome segregation"/>
    <property type="evidence" value="ECO:0007669"/>
    <property type="project" value="UniProtKB-KW"/>
</dbReference>
<dbReference type="Pfam" id="PF01580">
    <property type="entry name" value="FtsK_SpoIIIE"/>
    <property type="match status" value="1"/>
</dbReference>
<gene>
    <name evidence="17" type="ORF">H8E79_04580</name>
</gene>
<evidence type="ECO:0000256" key="11">
    <source>
        <dbReference type="ARBA" id="ARBA00023136"/>
    </source>
</evidence>
<dbReference type="Gene3D" id="3.30.980.40">
    <property type="match status" value="1"/>
</dbReference>
<dbReference type="Pfam" id="PF13491">
    <property type="entry name" value="FtsK_4TM"/>
    <property type="match status" value="1"/>
</dbReference>
<name>A0A8J6N683_9BACT</name>
<feature type="transmembrane region" description="Helical" evidence="15">
    <location>
        <begin position="162"/>
        <end position="181"/>
    </location>
</feature>
<keyword evidence="5 15" id="KW-0812">Transmembrane</keyword>
<feature type="domain" description="FtsK" evidence="16">
    <location>
        <begin position="380"/>
        <end position="566"/>
    </location>
</feature>
<evidence type="ECO:0000256" key="7">
    <source>
        <dbReference type="ARBA" id="ARBA00022829"/>
    </source>
</evidence>
<sequence>MAGRQSTPTRPALKQEAVAVFGVFVASYVLLSLVASDFAAGNWGGRVGQLLAQGLFGFTGRGAYLLAALLLFFSLLFFSPRMSFERLPQITAGLTGAVIAACGLLSASSLQAWGSLDSGGFLGRTVFVLARGLIGGPGTVLFLCLLLLIALMLAVRFSPYGLANGVWCGCGSMVALFTRLVRRKQSSTIATTRAQSVKQAPVLEKVSERLPGDVVPVLKEPVQSRQLPLGDEDFALQPVARGDWRLPPLSFLDRPDEDQQQVDKEVYYQVSKQLEQKLKNFGVTGRVVGISPGPVVTTYEYAPAAGVKINKIVALADDLALGLKAQSVRVVGSVPGKAALGIEIPNPLRQIVYIRDLMVGEEYRDNKAKLSIALGLDVVGSPVVADLARMPHLLIAGATGSGKSVAINTIIASLLYNATPAEVRLLMIDPKRIELSGYEGIPHLLHPVVVEPRLAARALNWAVREMERRYLLLEEARVKSFDSYNETAEEKLPYIVIIVDELADLMMVASKDVETAIARLAQMARAAGMHLILATQRPSVDVLTGLIKANFPTRISFKVASKIDSRTILDGSGAEHLLGNGDMLFMPPGSIGLQRIHGAYISEAETDRIVQFLKEQGGEAYDESVMAEVEAEQGGQEDDASSDRDEFYDQAVALVTESGQASISMVQRRLRVGYNRAARMIEEMERQGIVGPADGAKPREILVRSSYE</sequence>
<evidence type="ECO:0000256" key="9">
    <source>
        <dbReference type="ARBA" id="ARBA00022989"/>
    </source>
</evidence>
<feature type="transmembrane region" description="Helical" evidence="15">
    <location>
        <begin position="55"/>
        <end position="78"/>
    </location>
</feature>
<keyword evidence="6 14" id="KW-0547">Nucleotide-binding</keyword>
<dbReference type="PROSITE" id="PS50901">
    <property type="entry name" value="FTSK"/>
    <property type="match status" value="1"/>
</dbReference>
<dbReference type="Gene3D" id="1.10.10.10">
    <property type="entry name" value="Winged helix-like DNA-binding domain superfamily/Winged helix DNA-binding domain"/>
    <property type="match status" value="1"/>
</dbReference>
<dbReference type="InterPro" id="IPR036390">
    <property type="entry name" value="WH_DNA-bd_sf"/>
</dbReference>
<evidence type="ECO:0000256" key="2">
    <source>
        <dbReference type="ARBA" id="ARBA00006474"/>
    </source>
</evidence>
<evidence type="ECO:0000259" key="16">
    <source>
        <dbReference type="PROSITE" id="PS50901"/>
    </source>
</evidence>
<dbReference type="InterPro" id="IPR050206">
    <property type="entry name" value="FtsK/SpoIIIE/SftA"/>
</dbReference>
<dbReference type="GO" id="GO:0051301">
    <property type="term" value="P:cell division"/>
    <property type="evidence" value="ECO:0007669"/>
    <property type="project" value="UniProtKB-KW"/>
</dbReference>
<comment type="subcellular location">
    <subcellularLocation>
        <location evidence="1">Cell membrane</location>
        <topology evidence="1">Multi-pass membrane protein</topology>
    </subcellularLocation>
</comment>
<dbReference type="Proteomes" id="UP000599024">
    <property type="component" value="Unassembled WGS sequence"/>
</dbReference>
<keyword evidence="8 14" id="KW-0067">ATP-binding</keyword>
<dbReference type="SUPFAM" id="SSF52540">
    <property type="entry name" value="P-loop containing nucleoside triphosphate hydrolases"/>
    <property type="match status" value="1"/>
</dbReference>
<feature type="transmembrane region" description="Helical" evidence="15">
    <location>
        <begin position="12"/>
        <end position="35"/>
    </location>
</feature>
<dbReference type="AlphaFoldDB" id="A0A8J6N683"/>
<evidence type="ECO:0000256" key="15">
    <source>
        <dbReference type="SAM" id="Phobius"/>
    </source>
</evidence>
<keyword evidence="9 15" id="KW-1133">Transmembrane helix</keyword>
<dbReference type="InterPro" id="IPR003593">
    <property type="entry name" value="AAA+_ATPase"/>
</dbReference>
<accession>A0A8J6N683</accession>
<keyword evidence="11 15" id="KW-0472">Membrane</keyword>
<protein>
    <submittedName>
        <fullName evidence="17">DNA translocase FtsK 4TM domain-containing protein</fullName>
    </submittedName>
</protein>
<dbReference type="GO" id="GO:0005886">
    <property type="term" value="C:plasma membrane"/>
    <property type="evidence" value="ECO:0007669"/>
    <property type="project" value="UniProtKB-SubCell"/>
</dbReference>
<dbReference type="InterPro" id="IPR041027">
    <property type="entry name" value="FtsK_alpha"/>
</dbReference>
<dbReference type="InterPro" id="IPR036388">
    <property type="entry name" value="WH-like_DNA-bd_sf"/>
</dbReference>
<evidence type="ECO:0000256" key="5">
    <source>
        <dbReference type="ARBA" id="ARBA00022692"/>
    </source>
</evidence>
<dbReference type="SMART" id="SM00382">
    <property type="entry name" value="AAA"/>
    <property type="match status" value="1"/>
</dbReference>
<dbReference type="CDD" id="cd01127">
    <property type="entry name" value="TrwB_TraG_TraD_VirD4"/>
    <property type="match status" value="1"/>
</dbReference>
<evidence type="ECO:0000256" key="8">
    <source>
        <dbReference type="ARBA" id="ARBA00022840"/>
    </source>
</evidence>
<evidence type="ECO:0000256" key="12">
    <source>
        <dbReference type="ARBA" id="ARBA00023306"/>
    </source>
</evidence>
<evidence type="ECO:0000256" key="4">
    <source>
        <dbReference type="ARBA" id="ARBA00022618"/>
    </source>
</evidence>
<dbReference type="InterPro" id="IPR002543">
    <property type="entry name" value="FtsK_dom"/>
</dbReference>